<feature type="DNA-binding region" description="Homeobox" evidence="8">
    <location>
        <begin position="201"/>
        <end position="260"/>
    </location>
</feature>
<dbReference type="PANTHER" id="PTHR24329">
    <property type="entry name" value="HOMEOBOX PROTEIN ARISTALESS"/>
    <property type="match status" value="1"/>
</dbReference>
<keyword evidence="2" id="KW-0217">Developmental protein</keyword>
<dbReference type="GO" id="GO:0000977">
    <property type="term" value="F:RNA polymerase II transcription regulatory region sequence-specific DNA binding"/>
    <property type="evidence" value="ECO:0007669"/>
    <property type="project" value="TreeGrafter"/>
</dbReference>
<dbReference type="FunFam" id="1.10.10.60:FF:000057">
    <property type="entry name" value="Short stature homeobox 2"/>
    <property type="match status" value="1"/>
</dbReference>
<evidence type="ECO:0000259" key="11">
    <source>
        <dbReference type="PROSITE" id="PS50071"/>
    </source>
</evidence>
<evidence type="ECO:0000256" key="7">
    <source>
        <dbReference type="ARBA" id="ARBA00069290"/>
    </source>
</evidence>
<evidence type="ECO:0000256" key="6">
    <source>
        <dbReference type="ARBA" id="ARBA00038351"/>
    </source>
</evidence>
<dbReference type="Pfam" id="PF00046">
    <property type="entry name" value="Homeodomain"/>
    <property type="match status" value="1"/>
</dbReference>
<evidence type="ECO:0000256" key="3">
    <source>
        <dbReference type="ARBA" id="ARBA00023125"/>
    </source>
</evidence>
<keyword evidence="5 8" id="KW-0539">Nucleus</keyword>
<evidence type="ECO:0000256" key="10">
    <source>
        <dbReference type="SAM" id="MobiDB-lite"/>
    </source>
</evidence>
<evidence type="ECO:0000256" key="8">
    <source>
        <dbReference type="PROSITE-ProRule" id="PRU00108"/>
    </source>
</evidence>
<accession>A0A915DKV1</accession>
<sequence length="298" mass="33130">MSSRRRPLYNPGYLRSISDVLDNKYKGNSCFYDNALRPVVHSLWHIVLWCITWNPISTSTLASSSLAAVASNVGVNVAAAAAAASLNPFMNAFGGPNTGFYAPYSTACTPPGMRNLCANPLQANPSSYSSNVNPSQMQANMQAYKSPSDLHAFFNSGLPYKFYPSSSTALIPPPSTANPASLMAGIQTSFSCSNPTERRKQRRIRTTFTSAQLRELERVFVETHYPDIYLREDIAVRIDLTEARVQVWFQNRRAKNRKQTKQLKEGLRESKENPDTSITNFTGRPEDSVPDSTKQCHM</sequence>
<protein>
    <recommendedName>
        <fullName evidence="7">Homeobox protein unc-4</fullName>
    </recommendedName>
</protein>
<keyword evidence="4 8" id="KW-0371">Homeobox</keyword>
<dbReference type="Proteomes" id="UP000887574">
    <property type="component" value="Unplaced"/>
</dbReference>
<dbReference type="InterPro" id="IPR017970">
    <property type="entry name" value="Homeobox_CS"/>
</dbReference>
<evidence type="ECO:0000256" key="2">
    <source>
        <dbReference type="ARBA" id="ARBA00022473"/>
    </source>
</evidence>
<dbReference type="GO" id="GO:0000981">
    <property type="term" value="F:DNA-binding transcription factor activity, RNA polymerase II-specific"/>
    <property type="evidence" value="ECO:0007669"/>
    <property type="project" value="InterPro"/>
</dbReference>
<comment type="similarity">
    <text evidence="6">Belongs to the paired homeobox family. Unc-4 subfamily.</text>
</comment>
<dbReference type="AlphaFoldDB" id="A0A915DKV1"/>
<dbReference type="Gene3D" id="1.10.10.60">
    <property type="entry name" value="Homeodomain-like"/>
    <property type="match status" value="1"/>
</dbReference>
<dbReference type="WBParaSite" id="jg21119">
    <property type="protein sequence ID" value="jg21119"/>
    <property type="gene ID" value="jg21119"/>
</dbReference>
<dbReference type="CDD" id="cd00086">
    <property type="entry name" value="homeodomain"/>
    <property type="match status" value="1"/>
</dbReference>
<organism evidence="12 13">
    <name type="scientific">Ditylenchus dipsaci</name>
    <dbReference type="NCBI Taxonomy" id="166011"/>
    <lineage>
        <taxon>Eukaryota</taxon>
        <taxon>Metazoa</taxon>
        <taxon>Ecdysozoa</taxon>
        <taxon>Nematoda</taxon>
        <taxon>Chromadorea</taxon>
        <taxon>Rhabditida</taxon>
        <taxon>Tylenchina</taxon>
        <taxon>Tylenchomorpha</taxon>
        <taxon>Sphaerularioidea</taxon>
        <taxon>Anguinidae</taxon>
        <taxon>Anguininae</taxon>
        <taxon>Ditylenchus</taxon>
    </lineage>
</organism>
<keyword evidence="12" id="KW-1185">Reference proteome</keyword>
<evidence type="ECO:0000256" key="9">
    <source>
        <dbReference type="RuleBase" id="RU000682"/>
    </source>
</evidence>
<feature type="domain" description="Homeobox" evidence="11">
    <location>
        <begin position="199"/>
        <end position="259"/>
    </location>
</feature>
<keyword evidence="3 8" id="KW-0238">DNA-binding</keyword>
<dbReference type="PROSITE" id="PS00027">
    <property type="entry name" value="HOMEOBOX_1"/>
    <property type="match status" value="1"/>
</dbReference>
<evidence type="ECO:0000256" key="4">
    <source>
        <dbReference type="ARBA" id="ARBA00023155"/>
    </source>
</evidence>
<reference evidence="13" key="1">
    <citation type="submission" date="2022-11" db="UniProtKB">
        <authorList>
            <consortium name="WormBaseParasite"/>
        </authorList>
    </citation>
    <scope>IDENTIFICATION</scope>
</reference>
<dbReference type="PANTHER" id="PTHR24329:SF543">
    <property type="entry name" value="FI01017P-RELATED"/>
    <property type="match status" value="1"/>
</dbReference>
<proteinExistence type="inferred from homology"/>
<evidence type="ECO:0000256" key="1">
    <source>
        <dbReference type="ARBA" id="ARBA00004123"/>
    </source>
</evidence>
<dbReference type="InterPro" id="IPR050649">
    <property type="entry name" value="Paired_Homeobox_TFs"/>
</dbReference>
<dbReference type="InterPro" id="IPR001356">
    <property type="entry name" value="HD"/>
</dbReference>
<comment type="subcellular location">
    <subcellularLocation>
        <location evidence="1 8 9">Nucleus</location>
    </subcellularLocation>
</comment>
<dbReference type="PROSITE" id="PS50071">
    <property type="entry name" value="HOMEOBOX_2"/>
    <property type="match status" value="1"/>
</dbReference>
<feature type="region of interest" description="Disordered" evidence="10">
    <location>
        <begin position="256"/>
        <end position="298"/>
    </location>
</feature>
<evidence type="ECO:0000313" key="13">
    <source>
        <dbReference type="WBParaSite" id="jg21119"/>
    </source>
</evidence>
<dbReference type="SMART" id="SM00389">
    <property type="entry name" value="HOX"/>
    <property type="match status" value="1"/>
</dbReference>
<evidence type="ECO:0000313" key="12">
    <source>
        <dbReference type="Proteomes" id="UP000887574"/>
    </source>
</evidence>
<dbReference type="GO" id="GO:0005634">
    <property type="term" value="C:nucleus"/>
    <property type="evidence" value="ECO:0007669"/>
    <property type="project" value="UniProtKB-SubCell"/>
</dbReference>
<feature type="compositionally biased region" description="Basic and acidic residues" evidence="10">
    <location>
        <begin position="262"/>
        <end position="274"/>
    </location>
</feature>
<evidence type="ECO:0000256" key="5">
    <source>
        <dbReference type="ARBA" id="ARBA00023242"/>
    </source>
</evidence>
<dbReference type="InterPro" id="IPR009057">
    <property type="entry name" value="Homeodomain-like_sf"/>
</dbReference>
<name>A0A915DKV1_9BILA</name>
<dbReference type="SUPFAM" id="SSF46689">
    <property type="entry name" value="Homeodomain-like"/>
    <property type="match status" value="1"/>
</dbReference>